<organism evidence="2 3">
    <name type="scientific">Parafrankia colletiae</name>
    <dbReference type="NCBI Taxonomy" id="573497"/>
    <lineage>
        <taxon>Bacteria</taxon>
        <taxon>Bacillati</taxon>
        <taxon>Actinomycetota</taxon>
        <taxon>Actinomycetes</taxon>
        <taxon>Frankiales</taxon>
        <taxon>Frankiaceae</taxon>
        <taxon>Parafrankia</taxon>
    </lineage>
</organism>
<proteinExistence type="predicted"/>
<feature type="compositionally biased region" description="Pro residues" evidence="1">
    <location>
        <begin position="118"/>
        <end position="130"/>
    </location>
</feature>
<evidence type="ECO:0000256" key="1">
    <source>
        <dbReference type="SAM" id="MobiDB-lite"/>
    </source>
</evidence>
<protein>
    <submittedName>
        <fullName evidence="2">Uncharacterized protein</fullName>
    </submittedName>
</protein>
<reference evidence="3" key="1">
    <citation type="submission" date="2016-07" db="EMBL/GenBank/DDBJ databases">
        <title>Sequence Frankia sp. strain CcI1.17.</title>
        <authorList>
            <person name="Ghodhbane-Gtari F."/>
            <person name="Swanson E."/>
            <person name="Gueddou A."/>
            <person name="Morris K."/>
            <person name="Hezbri K."/>
            <person name="Ktari A."/>
            <person name="Nouioui I."/>
            <person name="Abebe-Akele F."/>
            <person name="Simpson S."/>
            <person name="Thomas K."/>
            <person name="Gtari M."/>
            <person name="Tisa L.S."/>
            <person name="Hurst S."/>
        </authorList>
    </citation>
    <scope>NUCLEOTIDE SEQUENCE [LARGE SCALE GENOMIC DNA]</scope>
    <source>
        <strain evidence="3">Cc1.17</strain>
    </source>
</reference>
<evidence type="ECO:0000313" key="2">
    <source>
        <dbReference type="EMBL" id="OHV30114.1"/>
    </source>
</evidence>
<dbReference type="EMBL" id="MBLM01000155">
    <property type="protein sequence ID" value="OHV30114.1"/>
    <property type="molecule type" value="Genomic_DNA"/>
</dbReference>
<sequence>MLFDPSLLPTADEADLGEALSAINAELRRRISSDDGGLAALVHQTWPSAVAVLCDVVWDDYPTASAEGVLLADNTTIDVDPDSAPDEWDAISDEVTNLAAVDGAISDDHEHGYLIRFDPPPAAASAPPPATGRDAARS</sequence>
<dbReference type="Proteomes" id="UP000179627">
    <property type="component" value="Unassembled WGS sequence"/>
</dbReference>
<feature type="region of interest" description="Disordered" evidence="1">
    <location>
        <begin position="116"/>
        <end position="138"/>
    </location>
</feature>
<comment type="caution">
    <text evidence="2">The sequence shown here is derived from an EMBL/GenBank/DDBJ whole genome shotgun (WGS) entry which is preliminary data.</text>
</comment>
<evidence type="ECO:0000313" key="3">
    <source>
        <dbReference type="Proteomes" id="UP000179627"/>
    </source>
</evidence>
<dbReference type="AlphaFoldDB" id="A0A1S1QCZ0"/>
<keyword evidence="3" id="KW-1185">Reference proteome</keyword>
<name>A0A1S1QCZ0_9ACTN</name>
<dbReference type="OrthoDB" id="3214154at2"/>
<gene>
    <name evidence="2" type="ORF">CC117_27705</name>
</gene>
<accession>A0A1S1QCZ0</accession>
<dbReference type="RefSeq" id="WP_071089739.1">
    <property type="nucleotide sequence ID" value="NZ_MBLM01000155.1"/>
</dbReference>